<evidence type="ECO:0000313" key="2">
    <source>
        <dbReference type="Proteomes" id="UP001234178"/>
    </source>
</evidence>
<evidence type="ECO:0000313" key="1">
    <source>
        <dbReference type="EMBL" id="KAK4035810.1"/>
    </source>
</evidence>
<name>A0ABR0B286_9CRUS</name>
<reference evidence="1 2" key="1">
    <citation type="journal article" date="2023" name="Nucleic Acids Res.">
        <title>The hologenome of Daphnia magna reveals possible DNA methylation and microbiome-mediated evolution of the host genome.</title>
        <authorList>
            <person name="Chaturvedi A."/>
            <person name="Li X."/>
            <person name="Dhandapani V."/>
            <person name="Marshall H."/>
            <person name="Kissane S."/>
            <person name="Cuenca-Cambronero M."/>
            <person name="Asole G."/>
            <person name="Calvet F."/>
            <person name="Ruiz-Romero M."/>
            <person name="Marangio P."/>
            <person name="Guigo R."/>
            <person name="Rago D."/>
            <person name="Mirbahai L."/>
            <person name="Eastwood N."/>
            <person name="Colbourne J.K."/>
            <person name="Zhou J."/>
            <person name="Mallon E."/>
            <person name="Orsini L."/>
        </authorList>
    </citation>
    <scope>NUCLEOTIDE SEQUENCE [LARGE SCALE GENOMIC DNA]</scope>
    <source>
        <strain evidence="1">LRV0_1</strain>
    </source>
</reference>
<dbReference type="EMBL" id="JAOYFB010000040">
    <property type="protein sequence ID" value="KAK4035810.1"/>
    <property type="molecule type" value="Genomic_DNA"/>
</dbReference>
<keyword evidence="2" id="KW-1185">Reference proteome</keyword>
<comment type="caution">
    <text evidence="1">The sequence shown here is derived from an EMBL/GenBank/DDBJ whole genome shotgun (WGS) entry which is preliminary data.</text>
</comment>
<sequence>MLNSRLALDGLPSLPLRPGRTIIERKKKKETKNSFNRESKAANRSRLPIKILEVLCCCFSLDAVAKDAIGIRAWHGVPRSAYDGNKEENITGKKEMFHATNGFCVVVKARDLLLSTLREGSTRALDLASSSHTKNWSIKKKKNSSPE</sequence>
<proteinExistence type="predicted"/>
<dbReference type="Proteomes" id="UP001234178">
    <property type="component" value="Unassembled WGS sequence"/>
</dbReference>
<gene>
    <name evidence="1" type="ORF">OUZ56_027892</name>
</gene>
<protein>
    <submittedName>
        <fullName evidence="1">Uncharacterized protein</fullName>
    </submittedName>
</protein>
<organism evidence="1 2">
    <name type="scientific">Daphnia magna</name>
    <dbReference type="NCBI Taxonomy" id="35525"/>
    <lineage>
        <taxon>Eukaryota</taxon>
        <taxon>Metazoa</taxon>
        <taxon>Ecdysozoa</taxon>
        <taxon>Arthropoda</taxon>
        <taxon>Crustacea</taxon>
        <taxon>Branchiopoda</taxon>
        <taxon>Diplostraca</taxon>
        <taxon>Cladocera</taxon>
        <taxon>Anomopoda</taxon>
        <taxon>Daphniidae</taxon>
        <taxon>Daphnia</taxon>
    </lineage>
</organism>
<accession>A0ABR0B286</accession>